<keyword evidence="2" id="KW-1185">Reference proteome</keyword>
<accession>A0A202BG46</accession>
<protein>
    <submittedName>
        <fullName evidence="1">Uncharacterized protein</fullName>
    </submittedName>
</protein>
<proteinExistence type="predicted"/>
<dbReference type="EMBL" id="NHOO01000001">
    <property type="protein sequence ID" value="OVE50439.1"/>
    <property type="molecule type" value="Genomic_DNA"/>
</dbReference>
<gene>
    <name evidence="1" type="ORF">CBW21_00135</name>
</gene>
<name>A0A202BG46_CHRVL</name>
<organism evidence="1 2">
    <name type="scientific">Chromobacterium violaceum</name>
    <dbReference type="NCBI Taxonomy" id="536"/>
    <lineage>
        <taxon>Bacteria</taxon>
        <taxon>Pseudomonadati</taxon>
        <taxon>Pseudomonadota</taxon>
        <taxon>Betaproteobacteria</taxon>
        <taxon>Neisseriales</taxon>
        <taxon>Chromobacteriaceae</taxon>
        <taxon>Chromobacterium</taxon>
    </lineage>
</organism>
<reference evidence="1 2" key="1">
    <citation type="submission" date="2017-05" db="EMBL/GenBank/DDBJ databases">
        <title>Chromobacterium violaceum GHPS1 isolated from Hydrocarbon polluted soil in French Guiana display an awesome secondary metabolite arsenal and a battery of drug and heavy-metal-resistance and detoxification of xenobiotics proteins.</title>
        <authorList>
            <person name="Belbahri L."/>
        </authorList>
    </citation>
    <scope>NUCLEOTIDE SEQUENCE [LARGE SCALE GENOMIC DNA]</scope>
    <source>
        <strain evidence="1 2">GHPS1</strain>
    </source>
</reference>
<dbReference type="RefSeq" id="WP_087697000.1">
    <property type="nucleotide sequence ID" value="NZ_NHOO01000001.1"/>
</dbReference>
<sequence length="80" mass="9282">MGRTIKARRRRLQYRLKRQILDRVAPSIASQRKKQTALMGAVFSCRFWSKIWPAAGSSCLARMAWNGRNLPMPFKALVIY</sequence>
<comment type="caution">
    <text evidence="1">The sequence shown here is derived from an EMBL/GenBank/DDBJ whole genome shotgun (WGS) entry which is preliminary data.</text>
</comment>
<dbReference type="AlphaFoldDB" id="A0A202BG46"/>
<dbReference type="Proteomes" id="UP000196342">
    <property type="component" value="Unassembled WGS sequence"/>
</dbReference>
<evidence type="ECO:0000313" key="1">
    <source>
        <dbReference type="EMBL" id="OVE50439.1"/>
    </source>
</evidence>
<evidence type="ECO:0000313" key="2">
    <source>
        <dbReference type="Proteomes" id="UP000196342"/>
    </source>
</evidence>